<evidence type="ECO:0000256" key="16">
    <source>
        <dbReference type="HAMAP-Rule" id="MF_01018"/>
    </source>
</evidence>
<evidence type="ECO:0000259" key="17">
    <source>
        <dbReference type="Pfam" id="PF01634"/>
    </source>
</evidence>
<evidence type="ECO:0000256" key="8">
    <source>
        <dbReference type="ARBA" id="ARBA00022490"/>
    </source>
</evidence>
<evidence type="ECO:0000256" key="4">
    <source>
        <dbReference type="ARBA" id="ARBA00009489"/>
    </source>
</evidence>
<dbReference type="InterPro" id="IPR024893">
    <property type="entry name" value="ATP_PRibTrfase_HisG_short"/>
</dbReference>
<comment type="catalytic activity">
    <reaction evidence="1 16">
        <text>1-(5-phospho-beta-D-ribosyl)-ATP + diphosphate = 5-phospho-alpha-D-ribose 1-diphosphate + ATP</text>
        <dbReference type="Rhea" id="RHEA:18473"/>
        <dbReference type="ChEBI" id="CHEBI:30616"/>
        <dbReference type="ChEBI" id="CHEBI:33019"/>
        <dbReference type="ChEBI" id="CHEBI:58017"/>
        <dbReference type="ChEBI" id="CHEBI:73183"/>
        <dbReference type="EC" id="2.4.2.17"/>
    </reaction>
</comment>
<comment type="domain">
    <text evidence="16">Lacks the C-terminal regulatory region which is replaced by HisZ.</text>
</comment>
<dbReference type="GO" id="GO:0005737">
    <property type="term" value="C:cytoplasm"/>
    <property type="evidence" value="ECO:0007669"/>
    <property type="project" value="UniProtKB-SubCell"/>
</dbReference>
<dbReference type="InterPro" id="IPR018198">
    <property type="entry name" value="ATP_PRibTrfase_CS"/>
</dbReference>
<dbReference type="AlphaFoldDB" id="A0A0F6SEP8"/>
<organism evidence="18 19">
    <name type="scientific">Sandaracinus amylolyticus</name>
    <dbReference type="NCBI Taxonomy" id="927083"/>
    <lineage>
        <taxon>Bacteria</taxon>
        <taxon>Pseudomonadati</taxon>
        <taxon>Myxococcota</taxon>
        <taxon>Polyangia</taxon>
        <taxon>Polyangiales</taxon>
        <taxon>Sandaracinaceae</taxon>
        <taxon>Sandaracinus</taxon>
    </lineage>
</organism>
<dbReference type="Gene3D" id="3.40.190.10">
    <property type="entry name" value="Periplasmic binding protein-like II"/>
    <property type="match status" value="2"/>
</dbReference>
<protein>
    <recommendedName>
        <fullName evidence="7 16">ATP phosphoribosyltransferase</fullName>
        <shortName evidence="16">ATP-PRT</shortName>
        <shortName evidence="16">ATP-PRTase</shortName>
        <ecNumber evidence="6 16">2.4.2.17</ecNumber>
    </recommendedName>
</protein>
<dbReference type="EC" id="2.4.2.17" evidence="6 16"/>
<evidence type="ECO:0000256" key="12">
    <source>
        <dbReference type="ARBA" id="ARBA00022741"/>
    </source>
</evidence>
<evidence type="ECO:0000256" key="2">
    <source>
        <dbReference type="ARBA" id="ARBA00004496"/>
    </source>
</evidence>
<proteinExistence type="inferred from homology"/>
<reference evidence="18 19" key="1">
    <citation type="submission" date="2015-03" db="EMBL/GenBank/DDBJ databases">
        <title>Genome assembly of Sandaracinus amylolyticus DSM 53668.</title>
        <authorList>
            <person name="Sharma G."/>
            <person name="Subramanian S."/>
        </authorList>
    </citation>
    <scope>NUCLEOTIDE SEQUENCE [LARGE SCALE GENOMIC DNA]</scope>
    <source>
        <strain evidence="18 19">DSM 53668</strain>
    </source>
</reference>
<feature type="domain" description="ATP phosphoribosyltransferase catalytic" evidence="17">
    <location>
        <begin position="65"/>
        <end position="215"/>
    </location>
</feature>
<dbReference type="EMBL" id="CP011125">
    <property type="protein sequence ID" value="AKF05569.1"/>
    <property type="molecule type" value="Genomic_DNA"/>
</dbReference>
<keyword evidence="9 16" id="KW-0028">Amino-acid biosynthesis</keyword>
<comment type="pathway">
    <text evidence="3 16">Amino-acid biosynthesis; L-histidine biosynthesis; L-histidine from 5-phospho-alpha-D-ribose 1-diphosphate: step 1/9.</text>
</comment>
<dbReference type="GO" id="GO:0003879">
    <property type="term" value="F:ATP phosphoribosyltransferase activity"/>
    <property type="evidence" value="ECO:0007669"/>
    <property type="project" value="UniProtKB-UniRule"/>
</dbReference>
<dbReference type="PANTHER" id="PTHR21403">
    <property type="entry name" value="ATP PHOSPHORIBOSYLTRANSFERASE ATP-PRTASE"/>
    <property type="match status" value="1"/>
</dbReference>
<sequence length="239" mass="25652">MPEKRPTLRALGGRGVTIAVPKGRILKPLADLLEKVGVRREALLADDRTLMREDREAGVSFLLLKPDDVPTYVEYGAADLGVVGRDVLLEREYDLYAPVDLGIGRCRMMVAGLPDRPAPPRTLRVATKFPNIAAAHYARRGIPVEIIFVQGSVELAPITGLADVIVDLVESGETLRQNGLVTFETICDVSSVVVANRAALKLKRDAIAPILAALEPARAATTDARTASPGTRRASRSAG</sequence>
<evidence type="ECO:0000256" key="11">
    <source>
        <dbReference type="ARBA" id="ARBA00022679"/>
    </source>
</evidence>
<evidence type="ECO:0000313" key="19">
    <source>
        <dbReference type="Proteomes" id="UP000034883"/>
    </source>
</evidence>
<dbReference type="SUPFAM" id="SSF53850">
    <property type="entry name" value="Periplasmic binding protein-like II"/>
    <property type="match status" value="1"/>
</dbReference>
<evidence type="ECO:0000256" key="5">
    <source>
        <dbReference type="ARBA" id="ARBA00011496"/>
    </source>
</evidence>
<evidence type="ECO:0000256" key="3">
    <source>
        <dbReference type="ARBA" id="ARBA00004667"/>
    </source>
</evidence>
<keyword evidence="8 16" id="KW-0963">Cytoplasm</keyword>
<keyword evidence="10 16" id="KW-0328">Glycosyltransferase</keyword>
<dbReference type="PANTHER" id="PTHR21403:SF8">
    <property type="entry name" value="ATP PHOSPHORIBOSYLTRANSFERASE"/>
    <property type="match status" value="1"/>
</dbReference>
<comment type="function">
    <text evidence="15 16">Catalyzes the condensation of ATP and 5-phosphoribose 1-diphosphate to form N'-(5'-phosphoribosyl)-ATP (PR-ATP). Has a crucial role in the pathway because the rate of histidine biosynthesis seems to be controlled primarily by regulation of HisG enzymatic activity.</text>
</comment>
<evidence type="ECO:0000256" key="10">
    <source>
        <dbReference type="ARBA" id="ARBA00022676"/>
    </source>
</evidence>
<dbReference type="STRING" id="927083.DB32_002718"/>
<dbReference type="CDD" id="cd13595">
    <property type="entry name" value="PBP2_HisGs"/>
    <property type="match status" value="1"/>
</dbReference>
<dbReference type="Proteomes" id="UP000034883">
    <property type="component" value="Chromosome"/>
</dbReference>
<dbReference type="GO" id="GO:0000105">
    <property type="term" value="P:L-histidine biosynthetic process"/>
    <property type="evidence" value="ECO:0007669"/>
    <property type="project" value="UniProtKB-UniRule"/>
</dbReference>
<accession>A0A0F6SEP8</accession>
<dbReference type="GO" id="GO:0005524">
    <property type="term" value="F:ATP binding"/>
    <property type="evidence" value="ECO:0007669"/>
    <property type="project" value="UniProtKB-KW"/>
</dbReference>
<evidence type="ECO:0000256" key="6">
    <source>
        <dbReference type="ARBA" id="ARBA00011946"/>
    </source>
</evidence>
<dbReference type="FunFam" id="3.40.190.10:FF:000008">
    <property type="entry name" value="ATP phosphoribosyltransferase"/>
    <property type="match status" value="1"/>
</dbReference>
<keyword evidence="14 16" id="KW-0368">Histidine biosynthesis</keyword>
<keyword evidence="11 16" id="KW-0808">Transferase</keyword>
<comment type="subcellular location">
    <subcellularLocation>
        <location evidence="2 16">Cytoplasm</location>
    </subcellularLocation>
</comment>
<dbReference type="InterPro" id="IPR001348">
    <property type="entry name" value="ATP_PRibTrfase_HisG"/>
</dbReference>
<evidence type="ECO:0000256" key="9">
    <source>
        <dbReference type="ARBA" id="ARBA00022605"/>
    </source>
</evidence>
<dbReference type="UniPathway" id="UPA00031">
    <property type="reaction ID" value="UER00006"/>
</dbReference>
<dbReference type="InterPro" id="IPR013820">
    <property type="entry name" value="ATP_PRibTrfase_cat"/>
</dbReference>
<evidence type="ECO:0000256" key="15">
    <source>
        <dbReference type="ARBA" id="ARBA00024861"/>
    </source>
</evidence>
<comment type="similarity">
    <text evidence="4 16">Belongs to the ATP phosphoribosyltransferase family. Short subfamily.</text>
</comment>
<evidence type="ECO:0000256" key="13">
    <source>
        <dbReference type="ARBA" id="ARBA00022840"/>
    </source>
</evidence>
<keyword evidence="19" id="KW-1185">Reference proteome</keyword>
<dbReference type="PROSITE" id="PS01316">
    <property type="entry name" value="ATP_P_PHORIBOSYLTR"/>
    <property type="match status" value="1"/>
</dbReference>
<dbReference type="Pfam" id="PF01634">
    <property type="entry name" value="HisG"/>
    <property type="match status" value="1"/>
</dbReference>
<dbReference type="HAMAP" id="MF_01018">
    <property type="entry name" value="HisG_Short"/>
    <property type="match status" value="1"/>
</dbReference>
<evidence type="ECO:0000256" key="7">
    <source>
        <dbReference type="ARBA" id="ARBA00020998"/>
    </source>
</evidence>
<evidence type="ECO:0000256" key="14">
    <source>
        <dbReference type="ARBA" id="ARBA00023102"/>
    </source>
</evidence>
<dbReference type="KEGG" id="samy:DB32_002718"/>
<keyword evidence="12 16" id="KW-0547">Nucleotide-binding</keyword>
<evidence type="ECO:0000256" key="1">
    <source>
        <dbReference type="ARBA" id="ARBA00000915"/>
    </source>
</evidence>
<dbReference type="NCBIfam" id="TIGR00070">
    <property type="entry name" value="hisG"/>
    <property type="match status" value="1"/>
</dbReference>
<keyword evidence="13 16" id="KW-0067">ATP-binding</keyword>
<name>A0A0F6SEP8_9BACT</name>
<comment type="subunit">
    <text evidence="5 16">Heteromultimer composed of HisG and HisZ subunits.</text>
</comment>
<evidence type="ECO:0000313" key="18">
    <source>
        <dbReference type="EMBL" id="AKF05569.1"/>
    </source>
</evidence>
<gene>
    <name evidence="16" type="primary">hisG</name>
    <name evidence="18" type="ORF">DB32_002718</name>
</gene>